<dbReference type="AlphaFoldDB" id="A0A845GTS3"/>
<evidence type="ECO:0000313" key="3">
    <source>
        <dbReference type="Proteomes" id="UP000447355"/>
    </source>
</evidence>
<dbReference type="Proteomes" id="UP000447355">
    <property type="component" value="Unassembled WGS sequence"/>
</dbReference>
<comment type="caution">
    <text evidence="2">The sequence shown here is derived from an EMBL/GenBank/DDBJ whole genome shotgun (WGS) entry which is preliminary data.</text>
</comment>
<evidence type="ECO:0000313" key="2">
    <source>
        <dbReference type="EMBL" id="MYM96067.1"/>
    </source>
</evidence>
<gene>
    <name evidence="2" type="ORF">GTP90_19580</name>
</gene>
<accession>A0A845GTS3</accession>
<reference evidence="2" key="1">
    <citation type="submission" date="2019-12" db="EMBL/GenBank/DDBJ databases">
        <title>Novel species isolated from a subtropical stream in China.</title>
        <authorList>
            <person name="Lu H."/>
        </authorList>
    </citation>
    <scope>NUCLEOTIDE SEQUENCE [LARGE SCALE GENOMIC DNA]</scope>
    <source>
        <strain evidence="2">FT81W</strain>
    </source>
</reference>
<dbReference type="EMBL" id="WWCX01000038">
    <property type="protein sequence ID" value="MYM96067.1"/>
    <property type="molecule type" value="Genomic_DNA"/>
</dbReference>
<sequence>MPHATYIAAHGGRLISETNERRYRSDNTMQESKQKEHLQEAVSDLKYLLAPGLLGHYTWFEAVELIAFREVQGTSTKEVHNVFSVYIAEQGDMPPSPCDPFLSKKSKKLSGLKGWQFRVTRRPVAIDAVLECIERYRRDGIWLPPGMPALIIGALHASPALFCPPDAWSSIPLNSVLKNNFWSGSYVLELKDHAKSTLQDLVTRDALVEQLSVWLGTLLPLNLSRVPDRIGDIVLQVPANALMVEFRRRPGAPVDLQVAWNPCIAPRAVAVDYRVEQEGLISLQRAPLPVGHLQWQIPPLAGSLQFSVYDTENGMLLAATAPSQVHTKTRTIESYNSTLVEPRRFSVEEPGRQIVTHKVAVWEPSGGGRAAWTAMLPRETDWRGRRELKEKMKQLIESRRFLQYGQGTAHAQAEQMRALQDLRELIRTVNQGAVYLWDPYLSANDILNTLTFCTDTGTELRALTSTKGASLHETGAQTRQADGVPDMSDDSKRQKWIETQHRTLETAFETPARMRLEYRLSSTEKGSFHDRFLIFPGLGRDRTRAWSLGASINHIGAQHCIVQEVAYPEPVQQAFEDFWQQSQDAEFLVWKYK</sequence>
<organism evidence="2 3">
    <name type="scientific">Duganella vulcania</name>
    <dbReference type="NCBI Taxonomy" id="2692166"/>
    <lineage>
        <taxon>Bacteria</taxon>
        <taxon>Pseudomonadati</taxon>
        <taxon>Pseudomonadota</taxon>
        <taxon>Betaproteobacteria</taxon>
        <taxon>Burkholderiales</taxon>
        <taxon>Oxalobacteraceae</taxon>
        <taxon>Telluria group</taxon>
        <taxon>Duganella</taxon>
    </lineage>
</organism>
<evidence type="ECO:0000256" key="1">
    <source>
        <dbReference type="SAM" id="MobiDB-lite"/>
    </source>
</evidence>
<dbReference type="RefSeq" id="WP_161085142.1">
    <property type="nucleotide sequence ID" value="NZ_WWCX01000038.1"/>
</dbReference>
<name>A0A845GTS3_9BURK</name>
<protein>
    <submittedName>
        <fullName evidence="2">Uncharacterized protein</fullName>
    </submittedName>
</protein>
<dbReference type="NCBIfam" id="NF040700">
    <property type="entry name" value="VPA1262_N_dom"/>
    <property type="match status" value="1"/>
</dbReference>
<proteinExistence type="predicted"/>
<feature type="region of interest" description="Disordered" evidence="1">
    <location>
        <begin position="468"/>
        <end position="492"/>
    </location>
</feature>